<evidence type="ECO:0000313" key="2">
    <source>
        <dbReference type="EMBL" id="SFJ09205.1"/>
    </source>
</evidence>
<dbReference type="RefSeq" id="WP_092780072.1">
    <property type="nucleotide sequence ID" value="NZ_FORA01000002.1"/>
</dbReference>
<evidence type="ECO:0008006" key="4">
    <source>
        <dbReference type="Google" id="ProtNLM"/>
    </source>
</evidence>
<keyword evidence="3" id="KW-1185">Reference proteome</keyword>
<gene>
    <name evidence="2" type="ORF">SAMN04488095_2169</name>
</gene>
<feature type="signal peptide" evidence="1">
    <location>
        <begin position="1"/>
        <end position="21"/>
    </location>
</feature>
<evidence type="ECO:0000256" key="1">
    <source>
        <dbReference type="SAM" id="SignalP"/>
    </source>
</evidence>
<organism evidence="2 3">
    <name type="scientific">Jannaschia pohangensis</name>
    <dbReference type="NCBI Taxonomy" id="390807"/>
    <lineage>
        <taxon>Bacteria</taxon>
        <taxon>Pseudomonadati</taxon>
        <taxon>Pseudomonadota</taxon>
        <taxon>Alphaproteobacteria</taxon>
        <taxon>Rhodobacterales</taxon>
        <taxon>Roseobacteraceae</taxon>
        <taxon>Jannaschia</taxon>
    </lineage>
</organism>
<dbReference type="STRING" id="390807.SAMN04488095_2169"/>
<dbReference type="Proteomes" id="UP000199110">
    <property type="component" value="Unassembled WGS sequence"/>
</dbReference>
<proteinExistence type="predicted"/>
<dbReference type="EMBL" id="FORA01000002">
    <property type="protein sequence ID" value="SFJ09205.1"/>
    <property type="molecule type" value="Genomic_DNA"/>
</dbReference>
<sequence length="86" mass="9109">MKGALTALLVAVTLGGAPAAAAPNAQLVASVQHRLNVFGFDHVDAATLTTRQIAALHMQLQGRAGSLYGANYIRTRQRIQVILGWD</sequence>
<reference evidence="2 3" key="1">
    <citation type="submission" date="2016-10" db="EMBL/GenBank/DDBJ databases">
        <authorList>
            <person name="de Groot N.N."/>
        </authorList>
    </citation>
    <scope>NUCLEOTIDE SEQUENCE [LARGE SCALE GENOMIC DNA]</scope>
    <source>
        <strain evidence="2 3">DSM 19073</strain>
    </source>
</reference>
<dbReference type="AlphaFoldDB" id="A0A1I3NJ88"/>
<keyword evidence="1" id="KW-0732">Signal</keyword>
<feature type="chain" id="PRO_5011693268" description="Peptidoglycan binding domain-containing protein" evidence="1">
    <location>
        <begin position="22"/>
        <end position="86"/>
    </location>
</feature>
<evidence type="ECO:0000313" key="3">
    <source>
        <dbReference type="Proteomes" id="UP000199110"/>
    </source>
</evidence>
<protein>
    <recommendedName>
        <fullName evidence="4">Peptidoglycan binding domain-containing protein</fullName>
    </recommendedName>
</protein>
<accession>A0A1I3NJ88</accession>
<dbReference type="OrthoDB" id="7659287at2"/>
<name>A0A1I3NJ88_9RHOB</name>